<feature type="region of interest" description="Disordered" evidence="13">
    <location>
        <begin position="279"/>
        <end position="315"/>
    </location>
</feature>
<evidence type="ECO:0000256" key="9">
    <source>
        <dbReference type="ARBA" id="ARBA00023157"/>
    </source>
</evidence>
<keyword evidence="4 14" id="KW-0732">Signal</keyword>
<dbReference type="PROSITE" id="PS00138">
    <property type="entry name" value="SUBTILASE_SER"/>
    <property type="match status" value="1"/>
</dbReference>
<keyword evidence="3" id="KW-0165">Cleavage on pair of basic residues</keyword>
<evidence type="ECO:0000256" key="5">
    <source>
        <dbReference type="ARBA" id="ARBA00022801"/>
    </source>
</evidence>
<dbReference type="Pfam" id="PF00082">
    <property type="entry name" value="Peptidase_S8"/>
    <property type="match status" value="1"/>
</dbReference>
<evidence type="ECO:0000256" key="11">
    <source>
        <dbReference type="PIRSR" id="PIRSR615500-1"/>
    </source>
</evidence>
<dbReference type="PROSITE" id="PS00137">
    <property type="entry name" value="SUBTILASE_HIS"/>
    <property type="match status" value="1"/>
</dbReference>
<dbReference type="InterPro" id="IPR023827">
    <property type="entry name" value="Peptidase_S8_Asp-AS"/>
</dbReference>
<keyword evidence="8" id="KW-0865">Zymogen</keyword>
<dbReference type="GO" id="GO:0005737">
    <property type="term" value="C:cytoplasm"/>
    <property type="evidence" value="ECO:0007669"/>
    <property type="project" value="UniProtKB-ARBA"/>
</dbReference>
<evidence type="ECO:0000256" key="13">
    <source>
        <dbReference type="SAM" id="MobiDB-lite"/>
    </source>
</evidence>
<dbReference type="GO" id="GO:0012505">
    <property type="term" value="C:endomembrane system"/>
    <property type="evidence" value="ECO:0007669"/>
    <property type="project" value="UniProtKB-ARBA"/>
</dbReference>
<dbReference type="AlphaFoldDB" id="A0A2P2HZR2"/>
<dbReference type="InterPro" id="IPR000209">
    <property type="entry name" value="Peptidase_S8/S53_dom"/>
</dbReference>
<evidence type="ECO:0000259" key="15">
    <source>
        <dbReference type="PROSITE" id="PS51829"/>
    </source>
</evidence>
<dbReference type="InterPro" id="IPR032815">
    <property type="entry name" value="S8_pro-domain"/>
</dbReference>
<feature type="domain" description="P/Homo B" evidence="15">
    <location>
        <begin position="682"/>
        <end position="821"/>
    </location>
</feature>
<keyword evidence="9" id="KW-1015">Disulfide bond</keyword>
<dbReference type="FunFam" id="3.40.50.200:FF:000021">
    <property type="entry name" value="Proprotein convertase subtilisin/kexin type 5a"/>
    <property type="match status" value="1"/>
</dbReference>
<dbReference type="InterPro" id="IPR023828">
    <property type="entry name" value="Peptidase_S8_Ser-AS"/>
</dbReference>
<dbReference type="InterPro" id="IPR015500">
    <property type="entry name" value="Peptidase_S8_subtilisin-rel"/>
</dbReference>
<dbReference type="EMBL" id="IACF01001583">
    <property type="protein sequence ID" value="LAB67275.1"/>
    <property type="molecule type" value="mRNA"/>
</dbReference>
<dbReference type="GO" id="GO:0004252">
    <property type="term" value="F:serine-type endopeptidase activity"/>
    <property type="evidence" value="ECO:0007669"/>
    <property type="project" value="UniProtKB-UniRule"/>
</dbReference>
<dbReference type="InterPro" id="IPR022398">
    <property type="entry name" value="Peptidase_S8_His-AS"/>
</dbReference>
<dbReference type="InterPro" id="IPR008979">
    <property type="entry name" value="Galactose-bd-like_sf"/>
</dbReference>
<evidence type="ECO:0000256" key="7">
    <source>
        <dbReference type="ARBA" id="ARBA00022837"/>
    </source>
</evidence>
<protein>
    <submittedName>
        <fullName evidence="16">Neuroendocrine convertase 1-like</fullName>
    </submittedName>
</protein>
<dbReference type="Gene3D" id="3.40.50.200">
    <property type="entry name" value="Peptidase S8/S53 domain"/>
    <property type="match status" value="1"/>
</dbReference>
<keyword evidence="7" id="KW-0106">Calcium</keyword>
<dbReference type="PANTHER" id="PTHR42884">
    <property type="entry name" value="PROPROTEIN CONVERTASE SUBTILISIN/KEXIN-RELATED"/>
    <property type="match status" value="1"/>
</dbReference>
<feature type="active site" description="Charge relay system" evidence="11 12">
    <location>
        <position position="606"/>
    </location>
</feature>
<evidence type="ECO:0000256" key="6">
    <source>
        <dbReference type="ARBA" id="ARBA00022825"/>
    </source>
</evidence>
<dbReference type="InterPro" id="IPR038466">
    <property type="entry name" value="S8_pro-domain_sf"/>
</dbReference>
<keyword evidence="6 12" id="KW-0720">Serine protease</keyword>
<dbReference type="PANTHER" id="PTHR42884:SF14">
    <property type="entry name" value="NEUROENDOCRINE CONVERTASE 1"/>
    <property type="match status" value="1"/>
</dbReference>
<organism evidence="16">
    <name type="scientific">Hirondellea gigas</name>
    <dbReference type="NCBI Taxonomy" id="1518452"/>
    <lineage>
        <taxon>Eukaryota</taxon>
        <taxon>Metazoa</taxon>
        <taxon>Ecdysozoa</taxon>
        <taxon>Arthropoda</taxon>
        <taxon>Crustacea</taxon>
        <taxon>Multicrustacea</taxon>
        <taxon>Malacostraca</taxon>
        <taxon>Eumalacostraca</taxon>
        <taxon>Peracarida</taxon>
        <taxon>Amphipoda</taxon>
        <taxon>Amphilochidea</taxon>
        <taxon>Lysianassida</taxon>
        <taxon>Lysianassidira</taxon>
        <taxon>Lysianassoidea</taxon>
        <taxon>Lysianassidae</taxon>
        <taxon>Hirondellea</taxon>
    </lineage>
</organism>
<evidence type="ECO:0000256" key="14">
    <source>
        <dbReference type="SAM" id="SignalP"/>
    </source>
</evidence>
<evidence type="ECO:0000256" key="1">
    <source>
        <dbReference type="ARBA" id="ARBA00005325"/>
    </source>
</evidence>
<keyword evidence="5 12" id="KW-0378">Hydrolase</keyword>
<dbReference type="Gene3D" id="2.60.120.260">
    <property type="entry name" value="Galactose-binding domain-like"/>
    <property type="match status" value="1"/>
</dbReference>
<dbReference type="PROSITE" id="PS00136">
    <property type="entry name" value="SUBTILASE_ASP"/>
    <property type="match status" value="1"/>
</dbReference>
<dbReference type="Gene3D" id="3.30.70.850">
    <property type="entry name" value="Peptidase S8, pro-domain"/>
    <property type="match status" value="1"/>
</dbReference>
<feature type="chain" id="PRO_5015179184" evidence="14">
    <location>
        <begin position="29"/>
        <end position="843"/>
    </location>
</feature>
<reference evidence="16" key="1">
    <citation type="journal article" date="2018" name="Biosci. Biotechnol. Biochem.">
        <title>Polysaccharide hydrolase of the hadal zone amphipods Hirondellea gigas.</title>
        <authorList>
            <person name="Kobayashi H."/>
            <person name="Nagahama T."/>
            <person name="Arai W."/>
            <person name="Sasagawa Y."/>
            <person name="Umeda M."/>
            <person name="Hayashi T."/>
            <person name="Nikaido I."/>
            <person name="Watanabe H."/>
            <person name="Oguri K."/>
            <person name="Kitazato H."/>
            <person name="Fujioka K."/>
            <person name="Kido Y."/>
            <person name="Takami H."/>
        </authorList>
    </citation>
    <scope>NUCLEOTIDE SEQUENCE</scope>
    <source>
        <tissue evidence="16">Whole body</tissue>
    </source>
</reference>
<dbReference type="InterPro" id="IPR036852">
    <property type="entry name" value="Peptidase_S8/S53_dom_sf"/>
</dbReference>
<comment type="similarity">
    <text evidence="1">Belongs to the peptidase S8 family. Furin subfamily.</text>
</comment>
<dbReference type="PROSITE" id="PS51829">
    <property type="entry name" value="P_HOMO_B"/>
    <property type="match status" value="1"/>
</dbReference>
<dbReference type="FunFam" id="2.60.120.260:FF:000006">
    <property type="entry name" value="Proprotein convertase subtilisin/kexin type 5"/>
    <property type="match status" value="1"/>
</dbReference>
<name>A0A2P2HZR2_9CRUS</name>
<dbReference type="Pfam" id="PF16470">
    <property type="entry name" value="S8_pro-domain"/>
    <property type="match status" value="1"/>
</dbReference>
<keyword evidence="2 12" id="KW-0645">Protease</keyword>
<evidence type="ECO:0000313" key="16">
    <source>
        <dbReference type="EMBL" id="LAB67275.1"/>
    </source>
</evidence>
<dbReference type="PROSITE" id="PS51892">
    <property type="entry name" value="SUBTILASE"/>
    <property type="match status" value="1"/>
</dbReference>
<evidence type="ECO:0000256" key="8">
    <source>
        <dbReference type="ARBA" id="ARBA00023145"/>
    </source>
</evidence>
<dbReference type="GO" id="GO:0016020">
    <property type="term" value="C:membrane"/>
    <property type="evidence" value="ECO:0007669"/>
    <property type="project" value="TreeGrafter"/>
</dbReference>
<feature type="active site" description="Charge relay system" evidence="11 12">
    <location>
        <position position="432"/>
    </location>
</feature>
<dbReference type="SUPFAM" id="SSF49785">
    <property type="entry name" value="Galactose-binding domain-like"/>
    <property type="match status" value="1"/>
</dbReference>
<dbReference type="SUPFAM" id="SSF54897">
    <property type="entry name" value="Protease propeptides/inhibitors"/>
    <property type="match status" value="1"/>
</dbReference>
<evidence type="ECO:0000256" key="12">
    <source>
        <dbReference type="PROSITE-ProRule" id="PRU01240"/>
    </source>
</evidence>
<dbReference type="GO" id="GO:0043005">
    <property type="term" value="C:neuron projection"/>
    <property type="evidence" value="ECO:0007669"/>
    <property type="project" value="TreeGrafter"/>
</dbReference>
<dbReference type="GO" id="GO:0005615">
    <property type="term" value="C:extracellular space"/>
    <property type="evidence" value="ECO:0007669"/>
    <property type="project" value="TreeGrafter"/>
</dbReference>
<accession>A0A2P2HZR2</accession>
<evidence type="ECO:0000256" key="2">
    <source>
        <dbReference type="ARBA" id="ARBA00022670"/>
    </source>
</evidence>
<proteinExistence type="evidence at transcript level"/>
<feature type="signal peptide" evidence="14">
    <location>
        <begin position="1"/>
        <end position="28"/>
    </location>
</feature>
<keyword evidence="10" id="KW-0325">Glycoprotein</keyword>
<dbReference type="Pfam" id="PF01483">
    <property type="entry name" value="P_proprotein"/>
    <property type="match status" value="1"/>
</dbReference>
<evidence type="ECO:0000256" key="4">
    <source>
        <dbReference type="ARBA" id="ARBA00022729"/>
    </source>
</evidence>
<feature type="active site" description="Charge relay system" evidence="11 12">
    <location>
        <position position="391"/>
    </location>
</feature>
<sequence length="843" mass="92762">MIMHRIFYKSVTITLCLFVICSVKNVAAKDIHLTKKADEGNGVYKSSESEVTEDIIENAEVLARIEKQLKSIFSKEKPYMSNDAAEAAYDREAIEDVLRDIAYHDLEYLNAGDSNLNEKLFGKTQRLFVDDDKSGRVVHQRDRIFEGLESPAGGRMGYLNEWVVHLEGGRKVASKVLANLDFELIGTVKGFSDLYRVSRRNHPRIHKRAAEELTVQLNSHDQIVWAEQQESRVREKRRILHDVDGGGDKPLVRVKLSVNKPKQTSLVASEKLLEDKQHLEAADAGDSSGVRVRRAVKDSSAAKNSLQEDSKHGNWDANQQLVNRLKHWGQKDRLSDSKQDISDIFNDELVDHQWYIFDTRVKSSLPKLDLGVLGAWQLGYTGQGVKVTILDDGIDYTHDDLKDNYDPSLSFDVNDDDDDPLPRQSDQVVNSHGTKCAGEVAMVANNGKCGVGVAFLASIGGVRMLDGDVSDRVEAEALSHAIEKADIASSSWGPMDDGKTVEGPGRLTQEALKRGTQEGRGGKGTLFVWASGNGGLTNDNCNCDGYASSIYTISINSASQSNKFPWYGERCASTMASAYSSGAYTDQKIISTDVGNKCTSSFSGTSAAAPLTAGVVALALEANGNLTWRDMQHLIILSCNALTLKENDGWQQNALGLYFNMRFGFGLLDAESMVVNAKSWESVGEKVTCTVNATSNKNTNWSFGSQGSTSLLFEVTGCSEGGKKGVFLEHVEAVMSIEHTYRGALEINITSPRGTTTTYLTTREQDKSSEGFHMWPFVSLHTWGEDPRGAWTITITDTSSGGEHGSVTQAQLLLHAATAVPSYAQQQYKKQYKFHASMRKQEA</sequence>
<dbReference type="GO" id="GO:0016486">
    <property type="term" value="P:peptide hormone processing"/>
    <property type="evidence" value="ECO:0007669"/>
    <property type="project" value="TreeGrafter"/>
</dbReference>
<evidence type="ECO:0000256" key="10">
    <source>
        <dbReference type="ARBA" id="ARBA00023180"/>
    </source>
</evidence>
<dbReference type="InterPro" id="IPR034182">
    <property type="entry name" value="Kexin/furin"/>
</dbReference>
<dbReference type="PRINTS" id="PR00723">
    <property type="entry name" value="SUBTILISIN"/>
</dbReference>
<dbReference type="CDD" id="cd04059">
    <property type="entry name" value="Peptidases_S8_Protein_convertases_Kexins_Furin-like"/>
    <property type="match status" value="1"/>
</dbReference>
<dbReference type="InterPro" id="IPR002884">
    <property type="entry name" value="P_dom"/>
</dbReference>
<evidence type="ECO:0000256" key="3">
    <source>
        <dbReference type="ARBA" id="ARBA00022685"/>
    </source>
</evidence>
<dbReference type="SUPFAM" id="SSF52743">
    <property type="entry name" value="Subtilisin-like"/>
    <property type="match status" value="1"/>
</dbReference>